<reference evidence="3" key="1">
    <citation type="submission" date="2016-10" db="EMBL/GenBank/DDBJ databases">
        <authorList>
            <person name="Varghese N."/>
            <person name="Submissions S."/>
        </authorList>
    </citation>
    <scope>NUCLEOTIDE SEQUENCE [LARGE SCALE GENOMIC DNA]</scope>
    <source>
        <strain evidence="3">DSM 21580</strain>
    </source>
</reference>
<keyword evidence="1" id="KW-0732">Signal</keyword>
<gene>
    <name evidence="2" type="ORF">SAMN05421847_0589</name>
</gene>
<feature type="chain" id="PRO_5009285468" description="Pentapeptide MXKDX repeat protein" evidence="1">
    <location>
        <begin position="19"/>
        <end position="87"/>
    </location>
</feature>
<evidence type="ECO:0008006" key="4">
    <source>
        <dbReference type="Google" id="ProtNLM"/>
    </source>
</evidence>
<accession>A0A1H5TVX2</accession>
<evidence type="ECO:0000256" key="1">
    <source>
        <dbReference type="SAM" id="SignalP"/>
    </source>
</evidence>
<evidence type="ECO:0000313" key="3">
    <source>
        <dbReference type="Proteomes" id="UP000236738"/>
    </source>
</evidence>
<feature type="signal peptide" evidence="1">
    <location>
        <begin position="1"/>
        <end position="18"/>
    </location>
</feature>
<dbReference type="RefSeq" id="WP_103912601.1">
    <property type="nucleotide sequence ID" value="NZ_FNUS01000001.1"/>
</dbReference>
<protein>
    <recommendedName>
        <fullName evidence="4">Pentapeptide MXKDX repeat protein</fullName>
    </recommendedName>
</protein>
<dbReference type="EMBL" id="FNUS01000001">
    <property type="protein sequence ID" value="SEF66919.1"/>
    <property type="molecule type" value="Genomic_DNA"/>
</dbReference>
<sequence>MKKIISILAISAFTFTYAQETPKKTCCAGKDKKECKMDEKKMAKSNNSKACKTKMKDCKMSKKDCKMEMKETKMDKATEKKVAKQTA</sequence>
<dbReference type="Proteomes" id="UP000236738">
    <property type="component" value="Unassembled WGS sequence"/>
</dbReference>
<organism evidence="2 3">
    <name type="scientific">Halpernia humi</name>
    <dbReference type="NCBI Taxonomy" id="493375"/>
    <lineage>
        <taxon>Bacteria</taxon>
        <taxon>Pseudomonadati</taxon>
        <taxon>Bacteroidota</taxon>
        <taxon>Flavobacteriia</taxon>
        <taxon>Flavobacteriales</taxon>
        <taxon>Weeksellaceae</taxon>
        <taxon>Chryseobacterium group</taxon>
        <taxon>Halpernia</taxon>
    </lineage>
</organism>
<name>A0A1H5TVX2_9FLAO</name>
<proteinExistence type="predicted"/>
<dbReference type="AlphaFoldDB" id="A0A1H5TVX2"/>
<keyword evidence="3" id="KW-1185">Reference proteome</keyword>
<evidence type="ECO:0000313" key="2">
    <source>
        <dbReference type="EMBL" id="SEF66919.1"/>
    </source>
</evidence>